<evidence type="ECO:0000313" key="1">
    <source>
        <dbReference type="EMBL" id="RDH19967.1"/>
    </source>
</evidence>
<dbReference type="Proteomes" id="UP000253845">
    <property type="component" value="Unassembled WGS sequence"/>
</dbReference>
<proteinExistence type="predicted"/>
<dbReference type="AlphaFoldDB" id="A0A370BWU0"/>
<dbReference type="VEuPathDB" id="FungiDB:M747DRAFT_44591"/>
<accession>A0A370BWU0</accession>
<organism evidence="1 2">
    <name type="scientific">Aspergillus niger ATCC 13496</name>
    <dbReference type="NCBI Taxonomy" id="1353008"/>
    <lineage>
        <taxon>Eukaryota</taxon>
        <taxon>Fungi</taxon>
        <taxon>Dikarya</taxon>
        <taxon>Ascomycota</taxon>
        <taxon>Pezizomycotina</taxon>
        <taxon>Eurotiomycetes</taxon>
        <taxon>Eurotiomycetidae</taxon>
        <taxon>Eurotiales</taxon>
        <taxon>Aspergillaceae</taxon>
        <taxon>Aspergillus</taxon>
        <taxon>Aspergillus subgen. Circumdati</taxon>
    </lineage>
</organism>
<protein>
    <submittedName>
        <fullName evidence="1">Uncharacterized protein</fullName>
    </submittedName>
</protein>
<sequence>MPAAKLWGFRSGSRRKLTPSPVCKLTVSVVLLVVTREQDDQRTTYRVLGVDADPALSLTLSHSLCLPLALTHLRSFSSLTLLSGPPP</sequence>
<dbReference type="EMBL" id="KZ851916">
    <property type="protein sequence ID" value="RDH19967.1"/>
    <property type="molecule type" value="Genomic_DNA"/>
</dbReference>
<reference evidence="1 2" key="1">
    <citation type="submission" date="2018-07" db="EMBL/GenBank/DDBJ databases">
        <title>Section-level genome sequencing of Aspergillus section Nigri to investigate inter- and intra-species variation.</title>
        <authorList>
            <consortium name="DOE Joint Genome Institute"/>
            <person name="Vesth T.C."/>
            <person name="Nybo J.L."/>
            <person name="Theobald S."/>
            <person name="Frisvad J.C."/>
            <person name="Larsen T.O."/>
            <person name="Nielsen K.F."/>
            <person name="Hoof J.B."/>
            <person name="Brandl J."/>
            <person name="Salamov A."/>
            <person name="Riley R."/>
            <person name="Gladden J.M."/>
            <person name="Phatale P."/>
            <person name="Nielsen M.T."/>
            <person name="Lyhne E.K."/>
            <person name="Kogle M.E."/>
            <person name="Strasser K."/>
            <person name="McDonnell E."/>
            <person name="Barry K."/>
            <person name="Clum A."/>
            <person name="Chen C."/>
            <person name="Nolan M."/>
            <person name="Sandor L."/>
            <person name="Kuo A."/>
            <person name="Lipzen A."/>
            <person name="Hainaut M."/>
            <person name="Drula E."/>
            <person name="Tsang A."/>
            <person name="Magnuson J.K."/>
            <person name="Henrissat B."/>
            <person name="Wiebenga A."/>
            <person name="Simmons B.A."/>
            <person name="Makela M.R."/>
            <person name="De vries R.P."/>
            <person name="Grigoriev I.V."/>
            <person name="Mortensen U.H."/>
            <person name="Baker S.E."/>
            <person name="Andersen M.R."/>
        </authorList>
    </citation>
    <scope>NUCLEOTIDE SEQUENCE [LARGE SCALE GENOMIC DNA]</scope>
    <source>
        <strain evidence="1 2">ATCC 13496</strain>
    </source>
</reference>
<gene>
    <name evidence="1" type="ORF">M747DRAFT_44591</name>
</gene>
<evidence type="ECO:0000313" key="2">
    <source>
        <dbReference type="Proteomes" id="UP000253845"/>
    </source>
</evidence>
<name>A0A370BWU0_ASPNG</name>